<evidence type="ECO:0000313" key="3">
    <source>
        <dbReference type="Proteomes" id="UP000308705"/>
    </source>
</evidence>
<dbReference type="EMBL" id="SZQA01000018">
    <property type="protein sequence ID" value="TKK86956.1"/>
    <property type="molecule type" value="Genomic_DNA"/>
</dbReference>
<keyword evidence="3" id="KW-1185">Reference proteome</keyword>
<dbReference type="InterPro" id="IPR024344">
    <property type="entry name" value="MDMPI_metal-binding"/>
</dbReference>
<dbReference type="Proteomes" id="UP000308705">
    <property type="component" value="Unassembled WGS sequence"/>
</dbReference>
<dbReference type="Pfam" id="PF11716">
    <property type="entry name" value="MDMPI_N"/>
    <property type="match status" value="1"/>
</dbReference>
<dbReference type="SUPFAM" id="SSF109854">
    <property type="entry name" value="DinB/YfiT-like putative metalloenzymes"/>
    <property type="match status" value="1"/>
</dbReference>
<protein>
    <recommendedName>
        <fullName evidence="1">Mycothiol-dependent maleylpyruvate isomerase metal-binding domain-containing protein</fullName>
    </recommendedName>
</protein>
<evidence type="ECO:0000259" key="1">
    <source>
        <dbReference type="Pfam" id="PF11716"/>
    </source>
</evidence>
<organism evidence="2 3">
    <name type="scientific">Herbidospora galbida</name>
    <dbReference type="NCBI Taxonomy" id="2575442"/>
    <lineage>
        <taxon>Bacteria</taxon>
        <taxon>Bacillati</taxon>
        <taxon>Actinomycetota</taxon>
        <taxon>Actinomycetes</taxon>
        <taxon>Streptosporangiales</taxon>
        <taxon>Streptosporangiaceae</taxon>
        <taxon>Herbidospora</taxon>
    </lineage>
</organism>
<reference evidence="2 3" key="1">
    <citation type="submission" date="2019-04" db="EMBL/GenBank/DDBJ databases">
        <title>Herbidospora sp. NEAU-GS14.nov., a novel actinomycete isolated from soil.</title>
        <authorList>
            <person name="Han L."/>
        </authorList>
    </citation>
    <scope>NUCLEOTIDE SEQUENCE [LARGE SCALE GENOMIC DNA]</scope>
    <source>
        <strain evidence="2 3">NEAU-GS14</strain>
    </source>
</reference>
<gene>
    <name evidence="2" type="ORF">FDA94_19390</name>
</gene>
<dbReference type="OrthoDB" id="4321761at2"/>
<dbReference type="GO" id="GO:0046872">
    <property type="term" value="F:metal ion binding"/>
    <property type="evidence" value="ECO:0007669"/>
    <property type="project" value="InterPro"/>
</dbReference>
<comment type="caution">
    <text evidence="2">The sequence shown here is derived from an EMBL/GenBank/DDBJ whole genome shotgun (WGS) entry which is preliminary data.</text>
</comment>
<dbReference type="Gene3D" id="1.20.120.450">
    <property type="entry name" value="dinb family like domain"/>
    <property type="match status" value="1"/>
</dbReference>
<dbReference type="InterPro" id="IPR034660">
    <property type="entry name" value="DinB/YfiT-like"/>
</dbReference>
<sequence>MSLDRLYLDLLDEAPIAPPPGGRARLLATSAARRRPAAPCVSWARPYAGRVAAMDAVFASATAWDVEIVEGWNLQELLGHLMAKDGLVAAAVGAPVHGPPITDDEPTARTAAVHDHERSRSLLETHRSWRDQADALCHALSDADPARMVTPGGLPLPVGDQILGRALETWIHTHDTAVSEGLNLPTPTAGELHPMADLCARLLPMTAVLSGLDLGDRSIRLTLTGDGGGDWHLPLLPGTPSSAYEGQEVALSLRADAAEYCFVLGGRGADHTWQAEGDLALAADLRAAAPALSGP</sequence>
<proteinExistence type="predicted"/>
<dbReference type="RefSeq" id="WP_137248484.1">
    <property type="nucleotide sequence ID" value="NZ_SZQA01000018.1"/>
</dbReference>
<name>A0A4U3MGK4_9ACTN</name>
<evidence type="ECO:0000313" key="2">
    <source>
        <dbReference type="EMBL" id="TKK86956.1"/>
    </source>
</evidence>
<dbReference type="AlphaFoldDB" id="A0A4U3MGK4"/>
<accession>A0A4U3MGK4</accession>
<feature type="domain" description="Mycothiol-dependent maleylpyruvate isomerase metal-binding" evidence="1">
    <location>
        <begin position="69"/>
        <end position="175"/>
    </location>
</feature>